<evidence type="ECO:0000313" key="2">
    <source>
        <dbReference type="Proteomes" id="UP001352852"/>
    </source>
</evidence>
<name>A0ABU7E4F1_9TELE</name>
<reference evidence="1 2" key="1">
    <citation type="submission" date="2021-06" db="EMBL/GenBank/DDBJ databases">
        <authorList>
            <person name="Palmer J.M."/>
        </authorList>
    </citation>
    <scope>NUCLEOTIDE SEQUENCE [LARGE SCALE GENOMIC DNA]</scope>
    <source>
        <strain evidence="1 2">CL_MEX2019</strain>
        <tissue evidence="1">Muscle</tissue>
    </source>
</reference>
<keyword evidence="2" id="KW-1185">Reference proteome</keyword>
<gene>
    <name evidence="1" type="ORF">CHARACLAT_026476</name>
</gene>
<dbReference type="Proteomes" id="UP001352852">
    <property type="component" value="Unassembled WGS sequence"/>
</dbReference>
<comment type="caution">
    <text evidence="1">The sequence shown here is derived from an EMBL/GenBank/DDBJ whole genome shotgun (WGS) entry which is preliminary data.</text>
</comment>
<organism evidence="1 2">
    <name type="scientific">Characodon lateralis</name>
    <dbReference type="NCBI Taxonomy" id="208331"/>
    <lineage>
        <taxon>Eukaryota</taxon>
        <taxon>Metazoa</taxon>
        <taxon>Chordata</taxon>
        <taxon>Craniata</taxon>
        <taxon>Vertebrata</taxon>
        <taxon>Euteleostomi</taxon>
        <taxon>Actinopterygii</taxon>
        <taxon>Neopterygii</taxon>
        <taxon>Teleostei</taxon>
        <taxon>Neoteleostei</taxon>
        <taxon>Acanthomorphata</taxon>
        <taxon>Ovalentaria</taxon>
        <taxon>Atherinomorphae</taxon>
        <taxon>Cyprinodontiformes</taxon>
        <taxon>Goodeidae</taxon>
        <taxon>Characodon</taxon>
    </lineage>
</organism>
<proteinExistence type="predicted"/>
<sequence length="151" mass="17362">MNAGVDLCLFVPRSSCCWEPRDRLWSELRMILPSRGCAAAFPSRVSDLSQYCVCKEEGVSTDISNQEGNSTLDQEEPEPLQIKQEQEELEHQQFKEEEEQLCISKDEEQVVLKQETDDILAIPSIHNELEPGTNSLFRPPLKLKTWVNKER</sequence>
<protein>
    <submittedName>
        <fullName evidence="1">Uncharacterized protein</fullName>
    </submittedName>
</protein>
<evidence type="ECO:0000313" key="1">
    <source>
        <dbReference type="EMBL" id="MED6281891.1"/>
    </source>
</evidence>
<accession>A0ABU7E4F1</accession>
<dbReference type="EMBL" id="JAHUTJ010044188">
    <property type="protein sequence ID" value="MED6281891.1"/>
    <property type="molecule type" value="Genomic_DNA"/>
</dbReference>